<keyword evidence="3 5" id="KW-0687">Ribonucleoprotein</keyword>
<dbReference type="NCBIfam" id="TIGR00012">
    <property type="entry name" value="L29"/>
    <property type="match status" value="1"/>
</dbReference>
<dbReference type="GO" id="GO:0005840">
    <property type="term" value="C:ribosome"/>
    <property type="evidence" value="ECO:0007669"/>
    <property type="project" value="UniProtKB-KW"/>
</dbReference>
<dbReference type="Gene3D" id="1.10.287.310">
    <property type="match status" value="1"/>
</dbReference>
<dbReference type="Pfam" id="PF00831">
    <property type="entry name" value="Ribosomal_L29"/>
    <property type="match status" value="1"/>
</dbReference>
<evidence type="ECO:0000313" key="7">
    <source>
        <dbReference type="Proteomes" id="UP000320948"/>
    </source>
</evidence>
<accession>A0A6N4R4V8</accession>
<comment type="caution">
    <text evidence="6">The sequence shown here is derived from an EMBL/GenBank/DDBJ whole genome shotgun (WGS) entry which is preliminary data.</text>
</comment>
<dbReference type="GO" id="GO:0003735">
    <property type="term" value="F:structural constituent of ribosome"/>
    <property type="evidence" value="ECO:0007669"/>
    <property type="project" value="InterPro"/>
</dbReference>
<gene>
    <name evidence="5" type="primary">rpmC</name>
    <name evidence="6" type="ORF">DI628_04020</name>
</gene>
<evidence type="ECO:0000256" key="3">
    <source>
        <dbReference type="ARBA" id="ARBA00023274"/>
    </source>
</evidence>
<protein>
    <recommendedName>
        <fullName evidence="4 5">Large ribosomal subunit protein uL29</fullName>
    </recommendedName>
</protein>
<dbReference type="FunFam" id="1.10.287.310:FF:000001">
    <property type="entry name" value="50S ribosomal protein L29"/>
    <property type="match status" value="1"/>
</dbReference>
<dbReference type="InterPro" id="IPR036049">
    <property type="entry name" value="Ribosomal_uL29_sf"/>
</dbReference>
<reference evidence="6 7" key="1">
    <citation type="journal article" date="2017" name="Nat. Commun.">
        <title>In situ click chemistry generation of cyclooxygenase-2 inhibitors.</title>
        <authorList>
            <person name="Bhardwaj A."/>
            <person name="Kaur J."/>
            <person name="Wuest M."/>
            <person name="Wuest F."/>
        </authorList>
    </citation>
    <scope>NUCLEOTIDE SEQUENCE [LARGE SCALE GENOMIC DNA]</scope>
    <source>
        <strain evidence="6">S2_018_000_R2_106</strain>
    </source>
</reference>
<dbReference type="GO" id="GO:0006412">
    <property type="term" value="P:translation"/>
    <property type="evidence" value="ECO:0007669"/>
    <property type="project" value="UniProtKB-UniRule"/>
</dbReference>
<dbReference type="GO" id="GO:1990904">
    <property type="term" value="C:ribonucleoprotein complex"/>
    <property type="evidence" value="ECO:0007669"/>
    <property type="project" value="UniProtKB-KW"/>
</dbReference>
<comment type="similarity">
    <text evidence="1 5">Belongs to the universal ribosomal protein uL29 family.</text>
</comment>
<name>A0A6N4R4V8_BLAVI</name>
<dbReference type="InterPro" id="IPR001854">
    <property type="entry name" value="Ribosomal_uL29"/>
</dbReference>
<dbReference type="HAMAP" id="MF_00374">
    <property type="entry name" value="Ribosomal_uL29"/>
    <property type="match status" value="1"/>
</dbReference>
<sequence>MQMSELVSKSAAQLKETLLQLRREQLNLRFQKSAGQLANVNRWREVRTSIARVKTAMAQQSKKESK</sequence>
<dbReference type="CDD" id="cd00427">
    <property type="entry name" value="Ribosomal_L29_HIP"/>
    <property type="match status" value="1"/>
</dbReference>
<dbReference type="Proteomes" id="UP000320948">
    <property type="component" value="Unassembled WGS sequence"/>
</dbReference>
<evidence type="ECO:0000256" key="4">
    <source>
        <dbReference type="ARBA" id="ARBA00035204"/>
    </source>
</evidence>
<dbReference type="AlphaFoldDB" id="A0A6N4R4V8"/>
<evidence type="ECO:0000256" key="2">
    <source>
        <dbReference type="ARBA" id="ARBA00022980"/>
    </source>
</evidence>
<evidence type="ECO:0000256" key="5">
    <source>
        <dbReference type="HAMAP-Rule" id="MF_00374"/>
    </source>
</evidence>
<proteinExistence type="inferred from homology"/>
<keyword evidence="2 5" id="KW-0689">Ribosomal protein</keyword>
<evidence type="ECO:0000313" key="6">
    <source>
        <dbReference type="EMBL" id="TKW61793.1"/>
    </source>
</evidence>
<dbReference type="SUPFAM" id="SSF46561">
    <property type="entry name" value="Ribosomal protein L29 (L29p)"/>
    <property type="match status" value="1"/>
</dbReference>
<organism evidence="6 7">
    <name type="scientific">Blastochloris viridis</name>
    <name type="common">Rhodopseudomonas viridis</name>
    <dbReference type="NCBI Taxonomy" id="1079"/>
    <lineage>
        <taxon>Bacteria</taxon>
        <taxon>Pseudomonadati</taxon>
        <taxon>Pseudomonadota</taxon>
        <taxon>Alphaproteobacteria</taxon>
        <taxon>Hyphomicrobiales</taxon>
        <taxon>Blastochloridaceae</taxon>
        <taxon>Blastochloris</taxon>
    </lineage>
</organism>
<dbReference type="EMBL" id="VAFM01000001">
    <property type="protein sequence ID" value="TKW61793.1"/>
    <property type="molecule type" value="Genomic_DNA"/>
</dbReference>
<evidence type="ECO:0000256" key="1">
    <source>
        <dbReference type="ARBA" id="ARBA00009254"/>
    </source>
</evidence>